<dbReference type="Proteomes" id="UP000188145">
    <property type="component" value="Chromosome"/>
</dbReference>
<organism evidence="1 2">
    <name type="scientific">Tessaracoccus aquimaris</name>
    <dbReference type="NCBI Taxonomy" id="1332264"/>
    <lineage>
        <taxon>Bacteria</taxon>
        <taxon>Bacillati</taxon>
        <taxon>Actinomycetota</taxon>
        <taxon>Actinomycetes</taxon>
        <taxon>Propionibacteriales</taxon>
        <taxon>Propionibacteriaceae</taxon>
        <taxon>Tessaracoccus</taxon>
    </lineage>
</organism>
<dbReference type="STRING" id="1332264.BW730_13505"/>
<sequence length="70" mass="7577">MFFVIAIAVFLIALQHRGSIGPFRWLGTPVAAAPQPTAIDSAEGVLARRLADGDLSPDEYLERAALLKDR</sequence>
<proteinExistence type="predicted"/>
<accession>A0A1Q2CQH7</accession>
<gene>
    <name evidence="1" type="ORF">BW730_13505</name>
</gene>
<dbReference type="RefSeq" id="WP_077686699.1">
    <property type="nucleotide sequence ID" value="NZ_CP019606.1"/>
</dbReference>
<name>A0A1Q2CQH7_9ACTN</name>
<reference evidence="2" key="1">
    <citation type="submission" date="2017-02" db="EMBL/GenBank/DDBJ databases">
        <title>Tessaracoccus aquaemaris sp. nov., isolated from the intestine of a Korean rockfish, Sebastes schlegelii, in a marine aquaculture pond.</title>
        <authorList>
            <person name="Tak E.J."/>
            <person name="Bae J.-W."/>
        </authorList>
    </citation>
    <scope>NUCLEOTIDE SEQUENCE [LARGE SCALE GENOMIC DNA]</scope>
    <source>
        <strain evidence="2">NSG39</strain>
    </source>
</reference>
<dbReference type="KEGG" id="tes:BW730_13505"/>
<dbReference type="AlphaFoldDB" id="A0A1Q2CQH7"/>
<dbReference type="OrthoDB" id="3733646at2"/>
<evidence type="ECO:0000313" key="1">
    <source>
        <dbReference type="EMBL" id="AQP48367.1"/>
    </source>
</evidence>
<evidence type="ECO:0000313" key="2">
    <source>
        <dbReference type="Proteomes" id="UP000188145"/>
    </source>
</evidence>
<keyword evidence="2" id="KW-1185">Reference proteome</keyword>
<protein>
    <recommendedName>
        <fullName evidence="3">SHOCT domain-containing protein</fullName>
    </recommendedName>
</protein>
<dbReference type="EMBL" id="CP019606">
    <property type="protein sequence ID" value="AQP48367.1"/>
    <property type="molecule type" value="Genomic_DNA"/>
</dbReference>
<evidence type="ECO:0008006" key="3">
    <source>
        <dbReference type="Google" id="ProtNLM"/>
    </source>
</evidence>